<dbReference type="GO" id="GO:0016740">
    <property type="term" value="F:transferase activity"/>
    <property type="evidence" value="ECO:0007669"/>
    <property type="project" value="UniProtKB-KW"/>
</dbReference>
<keyword evidence="1" id="KW-0328">Glycosyltransferase</keyword>
<dbReference type="PANTHER" id="PTHR46401">
    <property type="entry name" value="GLYCOSYLTRANSFERASE WBBK-RELATED"/>
    <property type="match status" value="1"/>
</dbReference>
<dbReference type="EMBL" id="AP027731">
    <property type="protein sequence ID" value="BDZ45946.1"/>
    <property type="molecule type" value="Genomic_DNA"/>
</dbReference>
<dbReference type="RefSeq" id="WP_434017254.1">
    <property type="nucleotide sequence ID" value="NZ_AP027731.1"/>
</dbReference>
<proteinExistence type="predicted"/>
<reference evidence="5" key="1">
    <citation type="journal article" date="2019" name="Int. J. Syst. Evol. Microbiol.">
        <title>The Global Catalogue of Microorganisms (GCM) 10K type strain sequencing project: providing services to taxonomists for standard genome sequencing and annotation.</title>
        <authorList>
            <consortium name="The Broad Institute Genomics Platform"/>
            <consortium name="The Broad Institute Genome Sequencing Center for Infectious Disease"/>
            <person name="Wu L."/>
            <person name="Ma J."/>
        </authorList>
    </citation>
    <scope>NUCLEOTIDE SEQUENCE [LARGE SCALE GENOMIC DNA]</scope>
    <source>
        <strain evidence="5">NBRC 108725</strain>
    </source>
</reference>
<dbReference type="Pfam" id="PF13692">
    <property type="entry name" value="Glyco_trans_1_4"/>
    <property type="match status" value="1"/>
</dbReference>
<gene>
    <name evidence="4" type="ORF">GCM10025866_18550</name>
</gene>
<evidence type="ECO:0000313" key="4">
    <source>
        <dbReference type="EMBL" id="BDZ45946.1"/>
    </source>
</evidence>
<dbReference type="Proteomes" id="UP001321498">
    <property type="component" value="Chromosome"/>
</dbReference>
<protein>
    <submittedName>
        <fullName evidence="4">Glycosyl transferase</fullName>
    </submittedName>
</protein>
<evidence type="ECO:0000313" key="5">
    <source>
        <dbReference type="Proteomes" id="UP001321498"/>
    </source>
</evidence>
<feature type="domain" description="Glycosyltransferase subfamily 4-like N-terminal" evidence="3">
    <location>
        <begin position="45"/>
        <end position="197"/>
    </location>
</feature>
<dbReference type="PANTHER" id="PTHR46401:SF2">
    <property type="entry name" value="GLYCOSYLTRANSFERASE WBBK-RELATED"/>
    <property type="match status" value="1"/>
</dbReference>
<keyword evidence="5" id="KW-1185">Reference proteome</keyword>
<dbReference type="SUPFAM" id="SSF53756">
    <property type="entry name" value="UDP-Glycosyltransferase/glycogen phosphorylase"/>
    <property type="match status" value="1"/>
</dbReference>
<evidence type="ECO:0000256" key="2">
    <source>
        <dbReference type="ARBA" id="ARBA00022679"/>
    </source>
</evidence>
<evidence type="ECO:0000256" key="1">
    <source>
        <dbReference type="ARBA" id="ARBA00022676"/>
    </source>
</evidence>
<dbReference type="InterPro" id="IPR028098">
    <property type="entry name" value="Glyco_trans_4-like_N"/>
</dbReference>
<dbReference type="Gene3D" id="3.40.50.2000">
    <property type="entry name" value="Glycogen Phosphorylase B"/>
    <property type="match status" value="2"/>
</dbReference>
<keyword evidence="2 4" id="KW-0808">Transferase</keyword>
<accession>A0ABM8GCH9</accession>
<organism evidence="4 5">
    <name type="scientific">Naasia aerilata</name>
    <dbReference type="NCBI Taxonomy" id="1162966"/>
    <lineage>
        <taxon>Bacteria</taxon>
        <taxon>Bacillati</taxon>
        <taxon>Actinomycetota</taxon>
        <taxon>Actinomycetes</taxon>
        <taxon>Micrococcales</taxon>
        <taxon>Microbacteriaceae</taxon>
        <taxon>Naasia</taxon>
    </lineage>
</organism>
<evidence type="ECO:0000259" key="3">
    <source>
        <dbReference type="Pfam" id="PF13579"/>
    </source>
</evidence>
<name>A0ABM8GCH9_9MICO</name>
<sequence>MSFDYIEPEELDDPSDAPAPVLVALPQKQLRIAMVGTRGVPAAYGGFETAVEEIGSRLAARGHEVTVYCRPKDGNRPAEHLGMKLVHLPALKKKTLETLSHSALSALHMLGHRKQDMAFVFNAANSPFVPIIKARRVPTAVHVDGLEWRRGKWGKWGRRYYRMAEQFSVRSADALISDAQGIADYYSAEFGVPTELIAYGSSKLTEVATDKLTKHGLVPGEFHLVVARFEPENHVDVIVDGYTRSGSKYPLVVVGSAPYAAEYTDRIARTAAADSRIKMLGGVWDQEELNQLYAHARTYLHGHSVGGTNPSLLRAMGAGTAVIAYDVVFNREVAGPDGLYFADADALVPILERIEDAGWKHVAIGTAMQQRAEAMYDWDKVALGYEELAMRLVAGETIHGLSKGRRRKEGWNETAAAILPDERPATAPLPTR</sequence>
<dbReference type="Pfam" id="PF13579">
    <property type="entry name" value="Glyco_trans_4_4"/>
    <property type="match status" value="1"/>
</dbReference>